<reference evidence="3" key="1">
    <citation type="submission" date="2021-06" db="EMBL/GenBank/DDBJ databases">
        <authorList>
            <person name="Huq M.A."/>
        </authorList>
    </citation>
    <scope>NUCLEOTIDE SEQUENCE</scope>
    <source>
        <strain evidence="3">MAH-26</strain>
    </source>
</reference>
<comment type="caution">
    <text evidence="3">The sequence shown here is derived from an EMBL/GenBank/DDBJ whole genome shotgun (WGS) entry which is preliminary data.</text>
</comment>
<evidence type="ECO:0000256" key="2">
    <source>
        <dbReference type="ARBA" id="ARBA00022679"/>
    </source>
</evidence>
<keyword evidence="1" id="KW-0328">Glycosyltransferase</keyword>
<evidence type="ECO:0000313" key="4">
    <source>
        <dbReference type="Proteomes" id="UP000812270"/>
    </source>
</evidence>
<dbReference type="RefSeq" id="WP_217790570.1">
    <property type="nucleotide sequence ID" value="NZ_JAHSPG010000003.1"/>
</dbReference>
<dbReference type="Pfam" id="PF01075">
    <property type="entry name" value="Glyco_transf_9"/>
    <property type="match status" value="1"/>
</dbReference>
<dbReference type="GO" id="GO:0008713">
    <property type="term" value="F:ADP-heptose-lipopolysaccharide heptosyltransferase activity"/>
    <property type="evidence" value="ECO:0007669"/>
    <property type="project" value="TreeGrafter"/>
</dbReference>
<organism evidence="3 4">
    <name type="scientific">Pinibacter aurantiacus</name>
    <dbReference type="NCBI Taxonomy" id="2851599"/>
    <lineage>
        <taxon>Bacteria</taxon>
        <taxon>Pseudomonadati</taxon>
        <taxon>Bacteroidota</taxon>
        <taxon>Chitinophagia</taxon>
        <taxon>Chitinophagales</taxon>
        <taxon>Chitinophagaceae</taxon>
        <taxon>Pinibacter</taxon>
    </lineage>
</organism>
<name>A0A9E2S933_9BACT</name>
<evidence type="ECO:0000256" key="1">
    <source>
        <dbReference type="ARBA" id="ARBA00022676"/>
    </source>
</evidence>
<dbReference type="CDD" id="cd03789">
    <property type="entry name" value="GT9_LPS_heptosyltransferase"/>
    <property type="match status" value="1"/>
</dbReference>
<keyword evidence="4" id="KW-1185">Reference proteome</keyword>
<protein>
    <submittedName>
        <fullName evidence="3">Glycosyltransferase family 9 protein</fullName>
    </submittedName>
</protein>
<dbReference type="PANTHER" id="PTHR30160">
    <property type="entry name" value="TETRAACYLDISACCHARIDE 4'-KINASE-RELATED"/>
    <property type="match status" value="1"/>
</dbReference>
<dbReference type="GO" id="GO:0009244">
    <property type="term" value="P:lipopolysaccharide core region biosynthetic process"/>
    <property type="evidence" value="ECO:0007669"/>
    <property type="project" value="TreeGrafter"/>
</dbReference>
<dbReference type="InterPro" id="IPR051199">
    <property type="entry name" value="LPS_LOS_Heptosyltrfase"/>
</dbReference>
<dbReference type="InterPro" id="IPR002201">
    <property type="entry name" value="Glyco_trans_9"/>
</dbReference>
<dbReference type="EMBL" id="JAHSPG010000003">
    <property type="protein sequence ID" value="MBV4356939.1"/>
    <property type="molecule type" value="Genomic_DNA"/>
</dbReference>
<proteinExistence type="predicted"/>
<evidence type="ECO:0000313" key="3">
    <source>
        <dbReference type="EMBL" id="MBV4356939.1"/>
    </source>
</evidence>
<dbReference type="Proteomes" id="UP000812270">
    <property type="component" value="Unassembled WGS sequence"/>
</dbReference>
<dbReference type="GO" id="GO:0005829">
    <property type="term" value="C:cytosol"/>
    <property type="evidence" value="ECO:0007669"/>
    <property type="project" value="TreeGrafter"/>
</dbReference>
<dbReference type="PANTHER" id="PTHR30160:SF1">
    <property type="entry name" value="LIPOPOLYSACCHARIDE 1,2-N-ACETYLGLUCOSAMINETRANSFERASE-RELATED"/>
    <property type="match status" value="1"/>
</dbReference>
<dbReference type="AlphaFoldDB" id="A0A9E2S933"/>
<sequence length="336" mass="38088">MKFLVIRFSSIGDIVLASPVLRCLKKQVATAEVHFLTKKSFKAVTEANPYVDKFFYFDKDLGEVIEQLKKEDYDYVIDLHKNFRSGKIKRALGKKAYTIDKLDWQKFLLTKLHIDKMPKRHITQRSLDTVAAFGVKDDGLGLDYFIPQKDHIDISRDLPASHHAGYIAIVIGASYYTKKLPVHKLRALCAQINHPIILVGGKEDVKEGEAIAEEDNVKIYNACGKFNLNESADIVRCAKLVISHDTGLQYVASAYKKPTIALWGGTSPKLDVEPYYGTNYMASQKKSPYVNMLVPNLPCQPCSKYGTKKCPRGHFKCMEQQDVYKIIDEVRGYLNN</sequence>
<accession>A0A9E2S933</accession>
<keyword evidence="2" id="KW-0808">Transferase</keyword>
<gene>
    <name evidence="3" type="ORF">KTO63_07280</name>
</gene>